<feature type="domain" description="Core-binding (CB)" evidence="10">
    <location>
        <begin position="24"/>
        <end position="106"/>
    </location>
</feature>
<evidence type="ECO:0000256" key="1">
    <source>
        <dbReference type="ARBA" id="ARBA00008857"/>
    </source>
</evidence>
<dbReference type="Gene3D" id="1.10.150.130">
    <property type="match status" value="1"/>
</dbReference>
<dbReference type="GO" id="GO:0006310">
    <property type="term" value="P:DNA recombination"/>
    <property type="evidence" value="ECO:0007669"/>
    <property type="project" value="UniProtKB-KW"/>
</dbReference>
<dbReference type="GO" id="GO:0003677">
    <property type="term" value="F:DNA binding"/>
    <property type="evidence" value="ECO:0007669"/>
    <property type="project" value="UniProtKB-UniRule"/>
</dbReference>
<evidence type="ECO:0000259" key="9">
    <source>
        <dbReference type="PROSITE" id="PS51898"/>
    </source>
</evidence>
<proteinExistence type="inferred from homology"/>
<dbReference type="InterPro" id="IPR011010">
    <property type="entry name" value="DNA_brk_join_enz"/>
</dbReference>
<dbReference type="CDD" id="cd00796">
    <property type="entry name" value="INT_Rci_Hp1_C"/>
    <property type="match status" value="1"/>
</dbReference>
<dbReference type="PANTHER" id="PTHR30349:SF41">
    <property type="entry name" value="INTEGRASE_RECOMBINASE PROTEIN MJ0367-RELATED"/>
    <property type="match status" value="1"/>
</dbReference>
<dbReference type="InterPro" id="IPR050090">
    <property type="entry name" value="Tyrosine_recombinase_XerCD"/>
</dbReference>
<dbReference type="GO" id="GO:0016787">
    <property type="term" value="F:hydrolase activity"/>
    <property type="evidence" value="ECO:0007669"/>
    <property type="project" value="UniProtKB-KW"/>
</dbReference>
<evidence type="ECO:0000259" key="10">
    <source>
        <dbReference type="PROSITE" id="PS51900"/>
    </source>
</evidence>
<evidence type="ECO:0000256" key="5">
    <source>
        <dbReference type="ARBA" id="ARBA00023125"/>
    </source>
</evidence>
<dbReference type="RefSeq" id="YP_009777850.1">
    <property type="nucleotide sequence ID" value="NC_047705.1"/>
</dbReference>
<dbReference type="GO" id="GO:0044826">
    <property type="term" value="P:viral genome integration into host DNA"/>
    <property type="evidence" value="ECO:0007669"/>
    <property type="project" value="UniProtKB-KW"/>
</dbReference>
<dbReference type="InterPro" id="IPR002104">
    <property type="entry name" value="Integrase_catalytic"/>
</dbReference>
<dbReference type="Gene3D" id="1.10.443.10">
    <property type="entry name" value="Intergrase catalytic core"/>
    <property type="match status" value="1"/>
</dbReference>
<comment type="similarity">
    <text evidence="1">Belongs to the 'phage' integrase family.</text>
</comment>
<dbReference type="GO" id="GO:0015074">
    <property type="term" value="P:DNA integration"/>
    <property type="evidence" value="ECO:0007669"/>
    <property type="project" value="InterPro"/>
</dbReference>
<dbReference type="KEGG" id="vg:55412426"/>
<dbReference type="InterPro" id="IPR044068">
    <property type="entry name" value="CB"/>
</dbReference>
<dbReference type="InterPro" id="IPR013762">
    <property type="entry name" value="Integrase-like_cat_sf"/>
</dbReference>
<evidence type="ECO:0000256" key="3">
    <source>
        <dbReference type="ARBA" id="ARBA00022679"/>
    </source>
</evidence>
<evidence type="ECO:0000256" key="4">
    <source>
        <dbReference type="ARBA" id="ARBA00022801"/>
    </source>
</evidence>
<keyword evidence="7" id="KW-1179">Viral genome integration</keyword>
<dbReference type="PROSITE" id="PS51898">
    <property type="entry name" value="TYR_RECOMBINASE"/>
    <property type="match status" value="1"/>
</dbReference>
<dbReference type="EMBL" id="AP013545">
    <property type="protein sequence ID" value="BAQ94308.1"/>
    <property type="molecule type" value="Genomic_DNA"/>
</dbReference>
<keyword evidence="12" id="KW-1185">Reference proteome</keyword>
<evidence type="ECO:0000313" key="12">
    <source>
        <dbReference type="Proteomes" id="UP000504935"/>
    </source>
</evidence>
<sequence>MIQLTTNKPFSLKVWEGGMYMNKANPKELRQIFNKVCKLQWDEGKDESVIGRAAKVIEYFKEDTFINDIDENDIDGLVSHLRNKNLSPGTINRYLSALSTMITFCLRRWNIYKLERKPFITWLKEPNHELRYLSNEEEQTLISLFTEWGMEDERDFFLLLMDIGCRLSELQRLKVNQVFGDRITLYNTKNNEPRGVPLTARSQNICKRFCLGKRPEQKLFSDFPKWRPNSAWRKLRKAMGLQNDKRFTIHACRRTLVTKLLNKGVPEKFTQEWVGHSDPRMIGKYGRVLSVNLKQYVNVLEPTSGSEPTVDNKPLLKTS</sequence>
<dbReference type="Pfam" id="PF00589">
    <property type="entry name" value="Phage_integrase"/>
    <property type="match status" value="1"/>
</dbReference>
<dbReference type="GO" id="GO:0075713">
    <property type="term" value="P:establishment of integrated proviral latency"/>
    <property type="evidence" value="ECO:0007669"/>
    <property type="project" value="UniProtKB-KW"/>
</dbReference>
<keyword evidence="7" id="KW-0229">DNA integration</keyword>
<dbReference type="GeneID" id="55412426"/>
<dbReference type="PANTHER" id="PTHR30349">
    <property type="entry name" value="PHAGE INTEGRASE-RELATED"/>
    <property type="match status" value="1"/>
</dbReference>
<keyword evidence="3" id="KW-0808">Transferase</keyword>
<organism evidence="11 12">
    <name type="scientific">uncultured phage MedDCM-OCT-S46-C10</name>
    <dbReference type="NCBI Taxonomy" id="2741074"/>
    <lineage>
        <taxon>Viruses</taxon>
        <taxon>Duplodnaviria</taxon>
        <taxon>Heunggongvirae</taxon>
        <taxon>Uroviricota</taxon>
        <taxon>Caudoviricetes</taxon>
        <taxon>Autographivirales</taxon>
        <taxon>Foussvirus</taxon>
        <taxon>Foussvirus S46C10</taxon>
    </lineage>
</organism>
<keyword evidence="6" id="KW-0233">DNA recombination</keyword>
<dbReference type="SUPFAM" id="SSF56349">
    <property type="entry name" value="DNA breaking-rejoining enzymes"/>
    <property type="match status" value="1"/>
</dbReference>
<evidence type="ECO:0000256" key="6">
    <source>
        <dbReference type="ARBA" id="ARBA00023172"/>
    </source>
</evidence>
<evidence type="ECO:0000256" key="2">
    <source>
        <dbReference type="ARBA" id="ARBA00016082"/>
    </source>
</evidence>
<dbReference type="InterPro" id="IPR010998">
    <property type="entry name" value="Integrase_recombinase_N"/>
</dbReference>
<dbReference type="Proteomes" id="UP000504935">
    <property type="component" value="Segment"/>
</dbReference>
<keyword evidence="4" id="KW-0378">Hydrolase</keyword>
<evidence type="ECO:0000256" key="7">
    <source>
        <dbReference type="ARBA" id="ARBA00023195"/>
    </source>
</evidence>
<feature type="domain" description="Tyr recombinase" evidence="9">
    <location>
        <begin position="128"/>
        <end position="298"/>
    </location>
</feature>
<evidence type="ECO:0000313" key="11">
    <source>
        <dbReference type="EMBL" id="BAQ94308.1"/>
    </source>
</evidence>
<dbReference type="GO" id="GO:0016740">
    <property type="term" value="F:transferase activity"/>
    <property type="evidence" value="ECO:0007669"/>
    <property type="project" value="UniProtKB-KW"/>
</dbReference>
<keyword evidence="5 8" id="KW-0238">DNA-binding</keyword>
<keyword evidence="7" id="KW-1160">Virus entry into host cell</keyword>
<dbReference type="PROSITE" id="PS51900">
    <property type="entry name" value="CB"/>
    <property type="match status" value="1"/>
</dbReference>
<accession>A0A6S4PE09</accession>
<evidence type="ECO:0000256" key="8">
    <source>
        <dbReference type="PROSITE-ProRule" id="PRU01248"/>
    </source>
</evidence>
<reference evidence="11 12" key="1">
    <citation type="journal article" date="2013" name="PLoS Genet.">
        <title>Expanding the Marine Virosphere Using Metagenomics.</title>
        <authorList>
            <person name="Mizuno C.M."/>
            <person name="Rodriguez-Valera F."/>
            <person name="Kimes N.E."/>
            <person name="Ghai R."/>
        </authorList>
    </citation>
    <scope>NUCLEOTIDE SEQUENCE [LARGE SCALE GENOMIC DNA]</scope>
    <source>
        <strain evidence="11">UvMED-CGR-U-MedDCM-OCT-S46-C10</strain>
    </source>
</reference>
<name>A0A6S4PE09_9CAUD</name>
<protein>
    <recommendedName>
        <fullName evidence="2">Integrase</fullName>
    </recommendedName>
</protein>